<reference evidence="2 3" key="1">
    <citation type="submission" date="2024-02" db="EMBL/GenBank/DDBJ databases">
        <title>A novel Gemmatimonadota bacterium.</title>
        <authorList>
            <person name="Du Z.-J."/>
            <person name="Ye Y.-Q."/>
        </authorList>
    </citation>
    <scope>NUCLEOTIDE SEQUENCE [LARGE SCALE GENOMIC DNA]</scope>
    <source>
        <strain evidence="2 3">DH-20</strain>
    </source>
</reference>
<dbReference type="EMBL" id="JBBHLI010000007">
    <property type="protein sequence ID" value="MEK9501874.1"/>
    <property type="molecule type" value="Genomic_DNA"/>
</dbReference>
<proteinExistence type="predicted"/>
<evidence type="ECO:0000259" key="1">
    <source>
        <dbReference type="Pfam" id="PF03551"/>
    </source>
</evidence>
<dbReference type="InterPro" id="IPR052509">
    <property type="entry name" value="Metal_resp_DNA-bind_regulator"/>
</dbReference>
<organism evidence="2 3">
    <name type="scientific">Gaopeijia maritima</name>
    <dbReference type="NCBI Taxonomy" id="3119007"/>
    <lineage>
        <taxon>Bacteria</taxon>
        <taxon>Pseudomonadati</taxon>
        <taxon>Gemmatimonadota</taxon>
        <taxon>Longimicrobiia</taxon>
        <taxon>Gaopeijiales</taxon>
        <taxon>Gaopeijiaceae</taxon>
        <taxon>Gaopeijia</taxon>
    </lineage>
</organism>
<dbReference type="PANTHER" id="PTHR33169">
    <property type="entry name" value="PADR-FAMILY TRANSCRIPTIONAL REGULATOR"/>
    <property type="match status" value="1"/>
</dbReference>
<gene>
    <name evidence="2" type="ORF">WI372_12855</name>
</gene>
<dbReference type="NCBIfam" id="TIGR03433">
    <property type="entry name" value="padR_acidobact"/>
    <property type="match status" value="1"/>
</dbReference>
<dbReference type="Proteomes" id="UP001484239">
    <property type="component" value="Unassembled WGS sequence"/>
</dbReference>
<protein>
    <submittedName>
        <fullName evidence="2">PadR family transcriptional regulator</fullName>
    </submittedName>
</protein>
<dbReference type="InterPro" id="IPR017799">
    <property type="entry name" value="Tscrpt_reg_PadR_acidobac-type"/>
</dbReference>
<dbReference type="SUPFAM" id="SSF46785">
    <property type="entry name" value="Winged helix' DNA-binding domain"/>
    <property type="match status" value="1"/>
</dbReference>
<feature type="domain" description="Transcription regulator PadR N-terminal" evidence="1">
    <location>
        <begin position="15"/>
        <end position="88"/>
    </location>
</feature>
<dbReference type="Gene3D" id="1.10.10.10">
    <property type="entry name" value="Winged helix-like DNA-binding domain superfamily/Winged helix DNA-binding domain"/>
    <property type="match status" value="1"/>
</dbReference>
<dbReference type="InterPro" id="IPR036388">
    <property type="entry name" value="WH-like_DNA-bd_sf"/>
</dbReference>
<name>A0ABU9ECM2_9BACT</name>
<accession>A0ABU9ECM2</accession>
<dbReference type="InterPro" id="IPR005149">
    <property type="entry name" value="Tscrpt_reg_PadR_N"/>
</dbReference>
<comment type="caution">
    <text evidence="2">The sequence shown here is derived from an EMBL/GenBank/DDBJ whole genome shotgun (WGS) entry which is preliminary data.</text>
</comment>
<dbReference type="PANTHER" id="PTHR33169:SF14">
    <property type="entry name" value="TRANSCRIPTIONAL REGULATOR RV3488"/>
    <property type="match status" value="1"/>
</dbReference>
<dbReference type="Pfam" id="PF03551">
    <property type="entry name" value="PadR"/>
    <property type="match status" value="1"/>
</dbReference>
<dbReference type="InterPro" id="IPR036390">
    <property type="entry name" value="WH_DNA-bd_sf"/>
</dbReference>
<evidence type="ECO:0000313" key="2">
    <source>
        <dbReference type="EMBL" id="MEK9501874.1"/>
    </source>
</evidence>
<keyword evidence="3" id="KW-1185">Reference proteome</keyword>
<evidence type="ECO:0000313" key="3">
    <source>
        <dbReference type="Proteomes" id="UP001484239"/>
    </source>
</evidence>
<sequence>MSGSDLFTGTLDLLILRTLRVEPLHGYGVGKALREQSGGVLSIEEGALYPALHRLERKGLAESAWGRTDTGRRAKFYRPTAEGLAHLESESERWAEFSGAVTLVLGQ</sequence>
<dbReference type="RefSeq" id="WP_405278976.1">
    <property type="nucleotide sequence ID" value="NZ_CP144380.1"/>
</dbReference>